<dbReference type="InterPro" id="IPR036116">
    <property type="entry name" value="FN3_sf"/>
</dbReference>
<dbReference type="GO" id="GO:0005975">
    <property type="term" value="P:carbohydrate metabolic process"/>
    <property type="evidence" value="ECO:0007669"/>
    <property type="project" value="InterPro"/>
</dbReference>
<dbReference type="PANTHER" id="PTHR44170">
    <property type="entry name" value="PROTEIN SIDEKICK"/>
    <property type="match status" value="1"/>
</dbReference>
<evidence type="ECO:0000256" key="1">
    <source>
        <dbReference type="ARBA" id="ARBA00023157"/>
    </source>
</evidence>
<name>A0A7G5C3Z8_9BACL</name>
<feature type="domain" description="Fibronectin type-III" evidence="3">
    <location>
        <begin position="1007"/>
        <end position="1094"/>
    </location>
</feature>
<dbReference type="InterPro" id="IPR013783">
    <property type="entry name" value="Ig-like_fold"/>
</dbReference>
<keyword evidence="2" id="KW-0732">Signal</keyword>
<dbReference type="SMART" id="SM01066">
    <property type="entry name" value="CBM_25"/>
    <property type="match status" value="3"/>
</dbReference>
<dbReference type="GO" id="GO:0098609">
    <property type="term" value="P:cell-cell adhesion"/>
    <property type="evidence" value="ECO:0007669"/>
    <property type="project" value="TreeGrafter"/>
</dbReference>
<feature type="signal peptide" evidence="2">
    <location>
        <begin position="1"/>
        <end position="28"/>
    </location>
</feature>
<dbReference type="InterPro" id="IPR003961">
    <property type="entry name" value="FN3_dom"/>
</dbReference>
<dbReference type="GO" id="GO:2001070">
    <property type="term" value="F:starch binding"/>
    <property type="evidence" value="ECO:0007669"/>
    <property type="project" value="InterPro"/>
</dbReference>
<dbReference type="PROSITE" id="PS50853">
    <property type="entry name" value="FN3"/>
    <property type="match status" value="3"/>
</dbReference>
<keyword evidence="1" id="KW-1015">Disulfide bond</keyword>
<dbReference type="GO" id="GO:0016020">
    <property type="term" value="C:membrane"/>
    <property type="evidence" value="ECO:0007669"/>
    <property type="project" value="UniProtKB-SubCell"/>
</dbReference>
<protein>
    <submittedName>
        <fullName evidence="5">Alpha-amylase</fullName>
    </submittedName>
</protein>
<dbReference type="EMBL" id="CP041969">
    <property type="protein sequence ID" value="QMV43932.1"/>
    <property type="molecule type" value="Genomic_DNA"/>
</dbReference>
<evidence type="ECO:0000313" key="5">
    <source>
        <dbReference type="EMBL" id="QMV43932.1"/>
    </source>
</evidence>
<dbReference type="Pfam" id="PF00041">
    <property type="entry name" value="fn3"/>
    <property type="match status" value="3"/>
</dbReference>
<evidence type="ECO:0000313" key="6">
    <source>
        <dbReference type="Proteomes" id="UP000515679"/>
    </source>
</evidence>
<feature type="domain" description="Fibronectin type-III" evidence="3">
    <location>
        <begin position="1197"/>
        <end position="1283"/>
    </location>
</feature>
<gene>
    <name evidence="5" type="ORF">FPL14_24225</name>
</gene>
<proteinExistence type="predicted"/>
<evidence type="ECO:0000256" key="2">
    <source>
        <dbReference type="SAM" id="SignalP"/>
    </source>
</evidence>
<dbReference type="CDD" id="cd00063">
    <property type="entry name" value="FN3"/>
    <property type="match status" value="1"/>
</dbReference>
<dbReference type="Proteomes" id="UP000515679">
    <property type="component" value="Chromosome"/>
</dbReference>
<dbReference type="Pfam" id="PF03423">
    <property type="entry name" value="CBM_25"/>
    <property type="match status" value="3"/>
</dbReference>
<dbReference type="InterPro" id="IPR002044">
    <property type="entry name" value="CBM20"/>
</dbReference>
<dbReference type="InterPro" id="IPR011330">
    <property type="entry name" value="Glyco_hydro/deAcase_b/a-brl"/>
</dbReference>
<dbReference type="PANTHER" id="PTHR44170:SF6">
    <property type="entry name" value="CONTACTIN"/>
    <property type="match status" value="1"/>
</dbReference>
<dbReference type="Gene3D" id="2.60.40.10">
    <property type="entry name" value="Immunoglobulins"/>
    <property type="match status" value="7"/>
</dbReference>
<feature type="domain" description="Fibronectin type-III" evidence="3">
    <location>
        <begin position="819"/>
        <end position="905"/>
    </location>
</feature>
<dbReference type="PROSITE" id="PS51166">
    <property type="entry name" value="CBM20"/>
    <property type="match status" value="1"/>
</dbReference>
<dbReference type="KEGG" id="cchl:FPL14_24225"/>
<dbReference type="RefSeq" id="WP_182300167.1">
    <property type="nucleotide sequence ID" value="NZ_CP041969.1"/>
</dbReference>
<dbReference type="SUPFAM" id="SSF88713">
    <property type="entry name" value="Glycoside hydrolase/deacetylase"/>
    <property type="match status" value="1"/>
</dbReference>
<dbReference type="SMART" id="SM00060">
    <property type="entry name" value="FN3"/>
    <property type="match status" value="3"/>
</dbReference>
<organism evidence="5 6">
    <name type="scientific">Cohnella cholangitidis</name>
    <dbReference type="NCBI Taxonomy" id="2598458"/>
    <lineage>
        <taxon>Bacteria</taxon>
        <taxon>Bacillati</taxon>
        <taxon>Bacillota</taxon>
        <taxon>Bacilli</taxon>
        <taxon>Bacillales</taxon>
        <taxon>Paenibacillaceae</taxon>
        <taxon>Cohnella</taxon>
    </lineage>
</organism>
<dbReference type="SMART" id="SM01065">
    <property type="entry name" value="CBM_2"/>
    <property type="match status" value="1"/>
</dbReference>
<sequence>MKTMFKMKWLSKTMAVLLGATWLLQANASGVSAEIAAAHVYHNHMPNFWAYYDVNQYGSTPVGSPIRYAYDGDVIALKQNPPQGYPYYLPNGAIMPHDDLVSYYSHHAKKGAYLSWPWNVATDLRNNHSQAQMHVTMSGAVVNNVNSIIQRGNVSDYNNPNWGQPWRNAYNNLLTTNGKKTLDLIHFTGHHTMGPLAGNDYMLKDLIYQGATLAQPYFMGNSYKSSKGFFPTELGFSERIIPVLQKLGIQWSVIGNNHFSRTLRDYPLLNSPGTDTMVSPPNRADLQNTSNVGSWVSQNMFNEQQVVHNKYPFASTPHWVRYVDPATGQESKVVGIPVAQAESWEEGYNGSTKATALKPFEGISSQKQFFVVAHDGDNNMGRAGSEETWRNAGNVTYTDTGVKGMGIDEYLRTNLPAANDVVHVQDGSWIDTRDSSSDPTWYHWHLPFGIWKSQFSSFNQVNQTSFAPKKNLSGIDDGMTVSFEYGYHYLERNFALLQAALNYAKTAEQIWLEEHPNYWQPTTALDNEVTYPGNQLNPWMLSFPVKGNAANDYAGGANPAELAWYFLLPAMDSGFGYYDENVDDNVKPTLSFNQSLFFSKPYVQAKLAKDKVGPSVWWPQRYPYNPGSANISKAEGWTLHHFNNSFAIYTYAYDTSGIQDIKVKVRAHTSKVADASDNTFKVYDPAALQAAGVPGIDTSKVGAWTEYPMNARDLTPDINGVDWQPSGKAVMAKVPAQEIGNLYYSYINDYRDQLLDYYIEATDSKGNVTRSEIQQVYVGAGKYNLVGGKYVEDVQGSITGTHPFITDQPVIPDDEAPSVPTQVSAQTINASSIQVSWSPSTDNVGVTGYEVYRNGTKVGTTANASYTDNGLAGSTTYSYTVKAYDAKGNRSDFSTPPATATTPQGNNVTIYYKQGFTTPYIHYRPVGGTWTTSPGAAIPASELPGYHKITINIGAATQLEACFNNGSGTWDSNNSQNYLFGTGTWTYTPTGNIVAGAPIVDTEAPSVPQNVTAQASSASSASVSWSASTDNVGVTGYEVFRNGAKVGSTTGATAYSDSGLTGGTTYSYTVKAFDAAGNRSAISDPPATVTTPAGNSVTIYYKKGFTTPYIHYRPAGGVWTTSPGVAIPASEVPGYNKITINIGSASQLEACFNNGSGTWDSNNSQNYLFGTGTWTYTPTGNIVSGPPSLPENEPPTVPQNVAATALSATSANVTWSASTDNVGVTGYEVFRDGTLVGTTAATTYTNTGLAPSTTYNYTVKAYDAVGNKSAASTPAASVTTLAGGGNNVTIYYKNSSFANSYIHYKLDNATTWTALPGSQMQTSAYPGYASITIDLGSATGLTAAFNNGSGAWDSNGGNNYSFASGTWSLVNGNKTSGTPQADGVTFRVTVPSSTPANGPVYLTGSFNSWNAADSAYQLTKGTDGVYSITLSLPAGTAVQYKLTRGTWASVEANSNGSDIANRTLTPAGGAQTVNLTVQRWKDQ</sequence>
<feature type="domain" description="CBM20" evidence="4">
    <location>
        <begin position="1376"/>
        <end position="1482"/>
    </location>
</feature>
<reference evidence="5 6" key="1">
    <citation type="submission" date="2019-07" db="EMBL/GenBank/DDBJ databases">
        <authorList>
            <person name="Kim J.K."/>
            <person name="Cheong H.-M."/>
            <person name="Choi Y."/>
            <person name="Hwang K.J."/>
            <person name="Lee S."/>
            <person name="Choi C."/>
        </authorList>
    </citation>
    <scope>NUCLEOTIDE SEQUENCE [LARGE SCALE GENOMIC DNA]</scope>
    <source>
        <strain evidence="5 6">KS 22</strain>
    </source>
</reference>
<keyword evidence="6" id="KW-1185">Reference proteome</keyword>
<dbReference type="SUPFAM" id="SSF49452">
    <property type="entry name" value="Starch-binding domain-like"/>
    <property type="match status" value="1"/>
</dbReference>
<evidence type="ECO:0000259" key="3">
    <source>
        <dbReference type="PROSITE" id="PS50853"/>
    </source>
</evidence>
<evidence type="ECO:0000259" key="4">
    <source>
        <dbReference type="PROSITE" id="PS51166"/>
    </source>
</evidence>
<dbReference type="InterPro" id="IPR005085">
    <property type="entry name" value="CBM25"/>
</dbReference>
<dbReference type="InterPro" id="IPR013784">
    <property type="entry name" value="Carb-bd-like_fold"/>
</dbReference>
<feature type="chain" id="PRO_5039214881" evidence="2">
    <location>
        <begin position="29"/>
        <end position="1483"/>
    </location>
</feature>
<dbReference type="SUPFAM" id="SSF49265">
    <property type="entry name" value="Fibronectin type III"/>
    <property type="match status" value="3"/>
</dbReference>
<accession>A0A7G5C3Z8</accession>